<organism evidence="2 3">
    <name type="scientific">Flavobacterium kayseriense</name>
    <dbReference type="NCBI Taxonomy" id="2764714"/>
    <lineage>
        <taxon>Bacteria</taxon>
        <taxon>Pseudomonadati</taxon>
        <taxon>Bacteroidota</taxon>
        <taxon>Flavobacteriia</taxon>
        <taxon>Flavobacteriales</taxon>
        <taxon>Flavobacteriaceae</taxon>
        <taxon>Flavobacterium</taxon>
    </lineage>
</organism>
<keyword evidence="3" id="KW-1185">Reference proteome</keyword>
<keyword evidence="1" id="KW-0472">Membrane</keyword>
<accession>A0ABR7J6V6</accession>
<keyword evidence="1" id="KW-1133">Transmembrane helix</keyword>
<reference evidence="2 3" key="1">
    <citation type="submission" date="2020-08" db="EMBL/GenBank/DDBJ databases">
        <title>Description of novel Flavobacterium F-380 isolate.</title>
        <authorList>
            <person name="Saticioglu I.B."/>
            <person name="Duman M."/>
            <person name="Altun S."/>
        </authorList>
    </citation>
    <scope>NUCLEOTIDE SEQUENCE [LARGE SCALE GENOMIC DNA]</scope>
    <source>
        <strain evidence="2 3">F-380</strain>
    </source>
</reference>
<comment type="caution">
    <text evidence="2">The sequence shown here is derived from an EMBL/GenBank/DDBJ whole genome shotgun (WGS) entry which is preliminary data.</text>
</comment>
<sequence length="64" mass="7514">MNYLKYTPYLYLIVAIAFVYDAISKWNVPDATPLISVAFAAVCVFMFFFRRNFAKKLHNRNNKS</sequence>
<proteinExistence type="predicted"/>
<evidence type="ECO:0000313" key="2">
    <source>
        <dbReference type="EMBL" id="MBC5840922.1"/>
    </source>
</evidence>
<name>A0ABR7J6V6_9FLAO</name>
<evidence type="ECO:0000256" key="1">
    <source>
        <dbReference type="SAM" id="Phobius"/>
    </source>
</evidence>
<dbReference type="Proteomes" id="UP000629963">
    <property type="component" value="Unassembled WGS sequence"/>
</dbReference>
<evidence type="ECO:0000313" key="3">
    <source>
        <dbReference type="Proteomes" id="UP000629963"/>
    </source>
</evidence>
<feature type="transmembrane region" description="Helical" evidence="1">
    <location>
        <begin position="9"/>
        <end position="28"/>
    </location>
</feature>
<protein>
    <submittedName>
        <fullName evidence="2">Uncharacterized protein</fullName>
    </submittedName>
</protein>
<gene>
    <name evidence="2" type="ORF">H8R23_05855</name>
</gene>
<dbReference type="RefSeq" id="WP_187009472.1">
    <property type="nucleotide sequence ID" value="NZ_JACRUI010000001.1"/>
</dbReference>
<feature type="transmembrane region" description="Helical" evidence="1">
    <location>
        <begin position="34"/>
        <end position="53"/>
    </location>
</feature>
<dbReference type="EMBL" id="JACRUJ010000001">
    <property type="protein sequence ID" value="MBC5840922.1"/>
    <property type="molecule type" value="Genomic_DNA"/>
</dbReference>
<keyword evidence="1" id="KW-0812">Transmembrane</keyword>